<accession>A0A6I9QBZ1</accession>
<dbReference type="RefSeq" id="XP_010906188.1">
    <property type="nucleotide sequence ID" value="XM_010907886.3"/>
</dbReference>
<dbReference type="PANTHER" id="PTHR46067:SF27">
    <property type="entry name" value="ACYL-COA N-ACYLTRANSFERASES (NAT) SUPERFAMILY PROTEIN"/>
    <property type="match status" value="1"/>
</dbReference>
<protein>
    <submittedName>
        <fullName evidence="3">Uncharacterized protein LOC105033200</fullName>
    </submittedName>
</protein>
<reference evidence="3" key="1">
    <citation type="submission" date="2025-08" db="UniProtKB">
        <authorList>
            <consortium name="RefSeq"/>
        </authorList>
    </citation>
    <scope>IDENTIFICATION</scope>
</reference>
<dbReference type="PANTHER" id="PTHR46067">
    <property type="entry name" value="ACYL-COA N-ACYLTRANSFERASES (NAT) SUPERFAMILY PROTEIN"/>
    <property type="match status" value="1"/>
</dbReference>
<dbReference type="PROSITE" id="PS51186">
    <property type="entry name" value="GNAT"/>
    <property type="match status" value="1"/>
</dbReference>
<keyword evidence="2" id="KW-1185">Reference proteome</keyword>
<dbReference type="SUPFAM" id="SSF55729">
    <property type="entry name" value="Acyl-CoA N-acyltransferases (Nat)"/>
    <property type="match status" value="1"/>
</dbReference>
<evidence type="ECO:0000313" key="3">
    <source>
        <dbReference type="RefSeq" id="XP_010906188.1"/>
    </source>
</evidence>
<dbReference type="KEGG" id="egu:105033200"/>
<dbReference type="InParanoid" id="A0A6I9QBZ1"/>
<feature type="domain" description="N-acetyltransferase" evidence="1">
    <location>
        <begin position="17"/>
        <end position="177"/>
    </location>
</feature>
<dbReference type="InterPro" id="IPR016181">
    <property type="entry name" value="Acyl_CoA_acyltransferase"/>
</dbReference>
<dbReference type="AlphaFoldDB" id="A0A6I9QBZ1"/>
<dbReference type="Proteomes" id="UP000504607">
    <property type="component" value="Unplaced"/>
</dbReference>
<dbReference type="FunCoup" id="A0A6I9QBZ1">
    <property type="interactions" value="5"/>
</dbReference>
<dbReference type="Pfam" id="PF13302">
    <property type="entry name" value="Acetyltransf_3"/>
    <property type="match status" value="1"/>
</dbReference>
<gene>
    <name evidence="3" type="primary">LOC105033200</name>
</gene>
<dbReference type="OrthoDB" id="630895at2759"/>
<evidence type="ECO:0000259" key="1">
    <source>
        <dbReference type="PROSITE" id="PS51186"/>
    </source>
</evidence>
<name>A0A6I9QBZ1_ELAGV</name>
<evidence type="ECO:0000313" key="2">
    <source>
        <dbReference type="Proteomes" id="UP000504607"/>
    </source>
</evidence>
<dbReference type="Gene3D" id="3.40.630.30">
    <property type="match status" value="1"/>
</dbReference>
<organism evidence="2 3">
    <name type="scientific">Elaeis guineensis var. tenera</name>
    <name type="common">Oil palm</name>
    <dbReference type="NCBI Taxonomy" id="51953"/>
    <lineage>
        <taxon>Eukaryota</taxon>
        <taxon>Viridiplantae</taxon>
        <taxon>Streptophyta</taxon>
        <taxon>Embryophyta</taxon>
        <taxon>Tracheophyta</taxon>
        <taxon>Spermatophyta</taxon>
        <taxon>Magnoliopsida</taxon>
        <taxon>Liliopsida</taxon>
        <taxon>Arecaceae</taxon>
        <taxon>Arecoideae</taxon>
        <taxon>Cocoseae</taxon>
        <taxon>Elaeidinae</taxon>
        <taxon>Elaeis</taxon>
    </lineage>
</organism>
<proteinExistence type="predicted"/>
<dbReference type="GeneID" id="105033200"/>
<dbReference type="GO" id="GO:0016747">
    <property type="term" value="F:acyltransferase activity, transferring groups other than amino-acyl groups"/>
    <property type="evidence" value="ECO:0007669"/>
    <property type="project" value="InterPro"/>
</dbReference>
<sequence length="183" mass="20485">MEQGMTTEENEKATRQISLRPFVLSDVDDFMVWASDDKVSKFCSWDTYTNKDDLLKYMKETVLPHPWFRAICVGGRPVGAISVILGSGNDRCRGELGYVLGSGYWGKGIVTAAVRLVVASIFMEVEGLERVEALVDVTNKASQRVLEKVGFHKEGVLRKYMILKGSMRDMVMYSFISTDPLVG</sequence>
<dbReference type="InterPro" id="IPR000182">
    <property type="entry name" value="GNAT_dom"/>
</dbReference>